<dbReference type="InterPro" id="IPR002656">
    <property type="entry name" value="Acyl_transf_3_dom"/>
</dbReference>
<evidence type="ECO:0000313" key="5">
    <source>
        <dbReference type="Proteomes" id="UP000294114"/>
    </source>
</evidence>
<feature type="transmembrane region" description="Helical" evidence="1">
    <location>
        <begin position="204"/>
        <end position="226"/>
    </location>
</feature>
<feature type="transmembrane region" description="Helical" evidence="1">
    <location>
        <begin position="263"/>
        <end position="283"/>
    </location>
</feature>
<feature type="transmembrane region" description="Helical" evidence="1">
    <location>
        <begin position="371"/>
        <end position="391"/>
    </location>
</feature>
<dbReference type="Pfam" id="PF01757">
    <property type="entry name" value="Acyl_transf_3"/>
    <property type="match status" value="1"/>
</dbReference>
<feature type="transmembrane region" description="Helical" evidence="1">
    <location>
        <begin position="16"/>
        <end position="33"/>
    </location>
</feature>
<organism evidence="4 5">
    <name type="scientific">Micromonospora kangleipakensis</name>
    <dbReference type="NCBI Taxonomy" id="1077942"/>
    <lineage>
        <taxon>Bacteria</taxon>
        <taxon>Bacillati</taxon>
        <taxon>Actinomycetota</taxon>
        <taxon>Actinomycetes</taxon>
        <taxon>Micromonosporales</taxon>
        <taxon>Micromonosporaceae</taxon>
        <taxon>Micromonospora</taxon>
    </lineage>
</organism>
<accession>A0A4Q8B7T7</accession>
<dbReference type="GO" id="GO:0009103">
    <property type="term" value="P:lipopolysaccharide biosynthetic process"/>
    <property type="evidence" value="ECO:0007669"/>
    <property type="project" value="TreeGrafter"/>
</dbReference>
<dbReference type="GO" id="GO:0016020">
    <property type="term" value="C:membrane"/>
    <property type="evidence" value="ECO:0007669"/>
    <property type="project" value="TreeGrafter"/>
</dbReference>
<feature type="domain" description="SGNH" evidence="3">
    <location>
        <begin position="449"/>
        <end position="671"/>
    </location>
</feature>
<name>A0A4Q8B7T7_9ACTN</name>
<feature type="transmembrane region" description="Helical" evidence="1">
    <location>
        <begin position="330"/>
        <end position="351"/>
    </location>
</feature>
<protein>
    <submittedName>
        <fullName evidence="4">Peptidoglycan/LPS O-acetylase OafA/YrhL</fullName>
    </submittedName>
</protein>
<keyword evidence="5" id="KW-1185">Reference proteome</keyword>
<evidence type="ECO:0000259" key="2">
    <source>
        <dbReference type="Pfam" id="PF01757"/>
    </source>
</evidence>
<dbReference type="InterPro" id="IPR043968">
    <property type="entry name" value="SGNH"/>
</dbReference>
<evidence type="ECO:0000313" key="4">
    <source>
        <dbReference type="EMBL" id="RZU73742.1"/>
    </source>
</evidence>
<sequence length="681" mass="74271">MSDSTKARRGVLRPEIQALRALAVLLVLLFHFWPHRIPGGYVGVDVFFAISGFLITAHLLKDVQRLGTVRLGSFWARRIRRLLPAAVLVLVVTAAAVFVWVPTLYWPQILREIAAATFYVENWQLAHDSVDYLAAENVQSPVQHYWSLSAEEQFYLVWPLLIVTAVLVARRVRRVEPIVAIRGVLAVVVLSSFAYSVYETSTNGAAAYFVTPTRAWEFGAGAMLATWPAWGRSVDDRIQAALSWLGLLLIGVAALFLTTGTPFPGYAALLPIVGTVCVIRAGAPSARWSPLMLMERAPVQRLGDWSYSVYLWHWPPIVIFGLATGEKMTWPVKLVVIAGVVLLAAATKRLVEDPVRFGAFSAGRRLWPQYAAGAVAMALVMSLVAVGNQWLERTSEANTSRLEQLLAARTPCLGAGAWSAGEHCDDGPGGQLFPEMSMLTKDTGPAYQCYDQEPGAELTSCHIGSQRADATKIALIGDSHAAMLIPALEDHLDAQNWAVDTYVARGCIWAKVGPSDQLDPCHARRRAMADRLGSGPKYDLVILTGKRSAGGDRRAAEAQIRRYVEAWRPVLERGTRIVVVVDNPTLGTDGLGCLANGGDPRRCAIDRGAAFRTGDALEDAARRTKGMVHVVDLTDLFCSATECPLVIGNVIVYRDTHHITATYARTLGTHLVERIAGNLAP</sequence>
<comment type="caution">
    <text evidence="4">The sequence shown here is derived from an EMBL/GenBank/DDBJ whole genome shotgun (WGS) entry which is preliminary data.</text>
</comment>
<feature type="transmembrane region" description="Helical" evidence="1">
    <location>
        <begin position="39"/>
        <end position="60"/>
    </location>
</feature>
<keyword evidence="1" id="KW-0812">Transmembrane</keyword>
<feature type="transmembrane region" description="Helical" evidence="1">
    <location>
        <begin position="81"/>
        <end position="101"/>
    </location>
</feature>
<dbReference type="PANTHER" id="PTHR23028">
    <property type="entry name" value="ACETYLTRANSFERASE"/>
    <property type="match status" value="1"/>
</dbReference>
<proteinExistence type="predicted"/>
<dbReference type="RefSeq" id="WP_165439913.1">
    <property type="nucleotide sequence ID" value="NZ_SHLD01000001.1"/>
</dbReference>
<dbReference type="Proteomes" id="UP000294114">
    <property type="component" value="Unassembled WGS sequence"/>
</dbReference>
<feature type="transmembrane region" description="Helical" evidence="1">
    <location>
        <begin position="304"/>
        <end position="324"/>
    </location>
</feature>
<dbReference type="PANTHER" id="PTHR23028:SF53">
    <property type="entry name" value="ACYL_TRANSF_3 DOMAIN-CONTAINING PROTEIN"/>
    <property type="match status" value="1"/>
</dbReference>
<feature type="transmembrane region" description="Helical" evidence="1">
    <location>
        <begin position="238"/>
        <end position="257"/>
    </location>
</feature>
<feature type="domain" description="Acyltransferase 3" evidence="2">
    <location>
        <begin position="15"/>
        <end position="345"/>
    </location>
</feature>
<keyword evidence="1" id="KW-0472">Membrane</keyword>
<dbReference type="Pfam" id="PF19040">
    <property type="entry name" value="SGNH"/>
    <property type="match status" value="1"/>
</dbReference>
<gene>
    <name evidence="4" type="ORF">EV384_2162</name>
</gene>
<keyword evidence="1" id="KW-1133">Transmembrane helix</keyword>
<evidence type="ECO:0000259" key="3">
    <source>
        <dbReference type="Pfam" id="PF19040"/>
    </source>
</evidence>
<dbReference type="AlphaFoldDB" id="A0A4Q8B7T7"/>
<evidence type="ECO:0000256" key="1">
    <source>
        <dbReference type="SAM" id="Phobius"/>
    </source>
</evidence>
<dbReference type="GO" id="GO:0016747">
    <property type="term" value="F:acyltransferase activity, transferring groups other than amino-acyl groups"/>
    <property type="evidence" value="ECO:0007669"/>
    <property type="project" value="InterPro"/>
</dbReference>
<feature type="transmembrane region" description="Helical" evidence="1">
    <location>
        <begin position="179"/>
        <end position="198"/>
    </location>
</feature>
<dbReference type="EMBL" id="SHLD01000001">
    <property type="protein sequence ID" value="RZU73742.1"/>
    <property type="molecule type" value="Genomic_DNA"/>
</dbReference>
<dbReference type="InterPro" id="IPR050879">
    <property type="entry name" value="Acyltransferase_3"/>
</dbReference>
<reference evidence="4 5" key="1">
    <citation type="submission" date="2019-02" db="EMBL/GenBank/DDBJ databases">
        <title>Sequencing the genomes of 1000 actinobacteria strains.</title>
        <authorList>
            <person name="Klenk H.-P."/>
        </authorList>
    </citation>
    <scope>NUCLEOTIDE SEQUENCE [LARGE SCALE GENOMIC DNA]</scope>
    <source>
        <strain evidence="4 5">DSM 45612</strain>
    </source>
</reference>
<feature type="transmembrane region" description="Helical" evidence="1">
    <location>
        <begin position="154"/>
        <end position="172"/>
    </location>
</feature>